<evidence type="ECO:0000256" key="6">
    <source>
        <dbReference type="ARBA" id="ARBA00022989"/>
    </source>
</evidence>
<dbReference type="RefSeq" id="WP_090878597.1">
    <property type="nucleotide sequence ID" value="NZ_FMXQ01000008.1"/>
</dbReference>
<dbReference type="InterPro" id="IPR039421">
    <property type="entry name" value="Type_1_exporter"/>
</dbReference>
<comment type="subcellular location">
    <subcellularLocation>
        <location evidence="1">Cell membrane</location>
        <topology evidence="1">Multi-pass membrane protein</topology>
    </subcellularLocation>
</comment>
<evidence type="ECO:0000256" key="5">
    <source>
        <dbReference type="ARBA" id="ARBA00022840"/>
    </source>
</evidence>
<dbReference type="FunFam" id="3.40.50.300:FF:000218">
    <property type="entry name" value="Multidrug ABC transporter ATP-binding protein"/>
    <property type="match status" value="1"/>
</dbReference>
<evidence type="ECO:0000313" key="12">
    <source>
        <dbReference type="EMBL" id="SDB47608.1"/>
    </source>
</evidence>
<name>A0A1G6DR48_9HYPH</name>
<dbReference type="InterPro" id="IPR003593">
    <property type="entry name" value="AAA+_ATPase"/>
</dbReference>
<feature type="domain" description="ABC transporter" evidence="10">
    <location>
        <begin position="362"/>
        <end position="602"/>
    </location>
</feature>
<dbReference type="Gene3D" id="3.40.50.300">
    <property type="entry name" value="P-loop containing nucleotide triphosphate hydrolases"/>
    <property type="match status" value="1"/>
</dbReference>
<feature type="transmembrane region" description="Helical" evidence="9">
    <location>
        <begin position="185"/>
        <end position="204"/>
    </location>
</feature>
<protein>
    <submittedName>
        <fullName evidence="12">ATP-binding cassette, subfamily B, multidrug efflux pump</fullName>
    </submittedName>
</protein>
<dbReference type="Proteomes" id="UP000199071">
    <property type="component" value="Unassembled WGS sequence"/>
</dbReference>
<dbReference type="PROSITE" id="PS50893">
    <property type="entry name" value="ABC_TRANSPORTER_2"/>
    <property type="match status" value="1"/>
</dbReference>
<proteinExistence type="inferred from homology"/>
<gene>
    <name evidence="12" type="ORF">SAMN02982931_03660</name>
</gene>
<dbReference type="InterPro" id="IPR027417">
    <property type="entry name" value="P-loop_NTPase"/>
</dbReference>
<dbReference type="InterPro" id="IPR003439">
    <property type="entry name" value="ABC_transporter-like_ATP-bd"/>
</dbReference>
<dbReference type="PANTHER" id="PTHR43394:SF1">
    <property type="entry name" value="ATP-BINDING CASSETTE SUB-FAMILY B MEMBER 10, MITOCHONDRIAL"/>
    <property type="match status" value="1"/>
</dbReference>
<dbReference type="Pfam" id="PF00664">
    <property type="entry name" value="ABC_membrane"/>
    <property type="match status" value="1"/>
</dbReference>
<keyword evidence="4" id="KW-0547">Nucleotide-binding</keyword>
<feature type="domain" description="ABC transmembrane type-1" evidence="11">
    <location>
        <begin position="40"/>
        <end position="328"/>
    </location>
</feature>
<sequence>MLNWLSNLSDPFVEAPVVRPPSGMLGFFRYFLAPVRGLLAWLVVVSLIASLSELALFVFLGQLVDLTTDNPSPGTFFSDNAWLLTGMAFVLLVVRPVSVLLSRALTTVSFVASLTALVRWRSYRYVLRQSLSFFQNDFAGRISQKVMQSGPALRESVVNVVEGVWTLVIYLAGTIILFAGLDAWLILPVVLWALAYAVTIVRLVPPVRARSQALAEANSSLSGRIVDGYTNIQAVKLFAHAEREDAFAKEGFVRQVDSFRRLATSILMMMASLNVINSLLIFSVTGLALWLWSVGQISVGSIAMASALVIRLNQMSGWILRTITSLFENIGTLQNAIETISRPNDIVDNPEAKPIAVTGGEIRFENVRFHYGREDGGVIDDLSLTVAPGERVGLVGRSGAGKSTLVNLLLRLYDLEGGRILIDGQDISGVTQESLRSRIGVVTQDTALLHRSVRDNIRYGRPDAGEDEIVAAAERAEAHHFIPNLRDFRGKTGFDAHVGERGVKLSGGQRQRVAIARLLLKDAPILVLDEATSALDSEVEAAIQDQLYSLMDGRTVIAIAHRLSTIAVLDRLVVMDEGRIVETGSHRELLERDGLYAALWRRQSGGFLGGDPGFGDERSAAE</sequence>
<dbReference type="PROSITE" id="PS00211">
    <property type="entry name" value="ABC_TRANSPORTER_1"/>
    <property type="match status" value="1"/>
</dbReference>
<dbReference type="GO" id="GO:0005886">
    <property type="term" value="C:plasma membrane"/>
    <property type="evidence" value="ECO:0007669"/>
    <property type="project" value="UniProtKB-SubCell"/>
</dbReference>
<feature type="transmembrane region" description="Helical" evidence="9">
    <location>
        <begin position="262"/>
        <end position="283"/>
    </location>
</feature>
<dbReference type="STRING" id="665467.SAMN02982931_03660"/>
<keyword evidence="13" id="KW-1185">Reference proteome</keyword>
<keyword evidence="5 12" id="KW-0067">ATP-binding</keyword>
<dbReference type="GO" id="GO:0005524">
    <property type="term" value="F:ATP binding"/>
    <property type="evidence" value="ECO:0007669"/>
    <property type="project" value="UniProtKB-KW"/>
</dbReference>
<dbReference type="FunFam" id="1.20.1560.10:FF:000070">
    <property type="entry name" value="Multidrug ABC transporter ATP-binding protein"/>
    <property type="match status" value="1"/>
</dbReference>
<accession>A0A1G6DR48</accession>
<keyword evidence="6 9" id="KW-1133">Transmembrane helix</keyword>
<dbReference type="SUPFAM" id="SSF90123">
    <property type="entry name" value="ABC transporter transmembrane region"/>
    <property type="match status" value="1"/>
</dbReference>
<dbReference type="GO" id="GO:0016887">
    <property type="term" value="F:ATP hydrolysis activity"/>
    <property type="evidence" value="ECO:0007669"/>
    <property type="project" value="InterPro"/>
</dbReference>
<dbReference type="GO" id="GO:0015421">
    <property type="term" value="F:ABC-type oligopeptide transporter activity"/>
    <property type="evidence" value="ECO:0007669"/>
    <property type="project" value="TreeGrafter"/>
</dbReference>
<evidence type="ECO:0000313" key="13">
    <source>
        <dbReference type="Proteomes" id="UP000199071"/>
    </source>
</evidence>
<dbReference type="Gene3D" id="1.20.1560.10">
    <property type="entry name" value="ABC transporter type 1, transmembrane domain"/>
    <property type="match status" value="1"/>
</dbReference>
<evidence type="ECO:0000256" key="2">
    <source>
        <dbReference type="ARBA" id="ARBA00005417"/>
    </source>
</evidence>
<dbReference type="OrthoDB" id="9804259at2"/>
<evidence type="ECO:0000259" key="11">
    <source>
        <dbReference type="PROSITE" id="PS50929"/>
    </source>
</evidence>
<evidence type="ECO:0000256" key="1">
    <source>
        <dbReference type="ARBA" id="ARBA00004651"/>
    </source>
</evidence>
<feature type="transmembrane region" description="Helical" evidence="9">
    <location>
        <begin position="38"/>
        <end position="64"/>
    </location>
</feature>
<comment type="similarity">
    <text evidence="2">Belongs to the ABC transporter superfamily.</text>
</comment>
<dbReference type="InterPro" id="IPR011527">
    <property type="entry name" value="ABC1_TM_dom"/>
</dbReference>
<dbReference type="EMBL" id="FMXQ01000008">
    <property type="protein sequence ID" value="SDB47608.1"/>
    <property type="molecule type" value="Genomic_DNA"/>
</dbReference>
<feature type="transmembrane region" description="Helical" evidence="9">
    <location>
        <begin position="289"/>
        <end position="310"/>
    </location>
</feature>
<evidence type="ECO:0000256" key="7">
    <source>
        <dbReference type="ARBA" id="ARBA00023136"/>
    </source>
</evidence>
<feature type="transmembrane region" description="Helical" evidence="9">
    <location>
        <begin position="76"/>
        <end position="94"/>
    </location>
</feature>
<evidence type="ECO:0000256" key="9">
    <source>
        <dbReference type="SAM" id="Phobius"/>
    </source>
</evidence>
<dbReference type="AlphaFoldDB" id="A0A1G6DR48"/>
<dbReference type="InterPro" id="IPR017871">
    <property type="entry name" value="ABC_transporter-like_CS"/>
</dbReference>
<keyword evidence="7 9" id="KW-0472">Membrane</keyword>
<dbReference type="InterPro" id="IPR036640">
    <property type="entry name" value="ABC1_TM_sf"/>
</dbReference>
<evidence type="ECO:0000256" key="3">
    <source>
        <dbReference type="ARBA" id="ARBA00022692"/>
    </source>
</evidence>
<dbReference type="SUPFAM" id="SSF52540">
    <property type="entry name" value="P-loop containing nucleoside triphosphate hydrolases"/>
    <property type="match status" value="1"/>
</dbReference>
<dbReference type="PROSITE" id="PS50929">
    <property type="entry name" value="ABC_TM1F"/>
    <property type="match status" value="1"/>
</dbReference>
<evidence type="ECO:0000259" key="10">
    <source>
        <dbReference type="PROSITE" id="PS50893"/>
    </source>
</evidence>
<reference evidence="12 13" key="1">
    <citation type="submission" date="2016-10" db="EMBL/GenBank/DDBJ databases">
        <authorList>
            <person name="de Groot N.N."/>
        </authorList>
    </citation>
    <scope>NUCLEOTIDE SEQUENCE [LARGE SCALE GENOMIC DNA]</scope>
    <source>
        <strain evidence="12 13">ATCC 35022</strain>
    </source>
</reference>
<evidence type="ECO:0000256" key="8">
    <source>
        <dbReference type="ARBA" id="ARBA00024725"/>
    </source>
</evidence>
<organism evidence="12 13">
    <name type="scientific">Bauldia litoralis</name>
    <dbReference type="NCBI Taxonomy" id="665467"/>
    <lineage>
        <taxon>Bacteria</taxon>
        <taxon>Pseudomonadati</taxon>
        <taxon>Pseudomonadota</taxon>
        <taxon>Alphaproteobacteria</taxon>
        <taxon>Hyphomicrobiales</taxon>
        <taxon>Kaistiaceae</taxon>
        <taxon>Bauldia</taxon>
    </lineage>
</organism>
<dbReference type="Pfam" id="PF00005">
    <property type="entry name" value="ABC_tran"/>
    <property type="match status" value="1"/>
</dbReference>
<dbReference type="PANTHER" id="PTHR43394">
    <property type="entry name" value="ATP-DEPENDENT PERMEASE MDL1, MITOCHONDRIAL"/>
    <property type="match status" value="1"/>
</dbReference>
<evidence type="ECO:0000256" key="4">
    <source>
        <dbReference type="ARBA" id="ARBA00022741"/>
    </source>
</evidence>
<keyword evidence="3 9" id="KW-0812">Transmembrane</keyword>
<feature type="transmembrane region" description="Helical" evidence="9">
    <location>
        <begin position="157"/>
        <end position="179"/>
    </location>
</feature>
<comment type="function">
    <text evidence="8">Part of an ABC transporter complex. Transmembrane domains (TMD) form a pore in the inner membrane and the ATP-binding domain (NBD) is responsible for energy generation.</text>
</comment>
<dbReference type="SMART" id="SM00382">
    <property type="entry name" value="AAA"/>
    <property type="match status" value="1"/>
</dbReference>